<evidence type="ECO:0000313" key="3">
    <source>
        <dbReference type="Proteomes" id="UP001054889"/>
    </source>
</evidence>
<dbReference type="PANTHER" id="PTHR26312:SF132">
    <property type="entry name" value="OS01G0855200 PROTEIN"/>
    <property type="match status" value="1"/>
</dbReference>
<comment type="caution">
    <text evidence="2">The sequence shown here is derived from an EMBL/GenBank/DDBJ whole genome shotgun (WGS) entry which is preliminary data.</text>
</comment>
<feature type="region of interest" description="Disordered" evidence="1">
    <location>
        <begin position="441"/>
        <end position="474"/>
    </location>
</feature>
<feature type="region of interest" description="Disordered" evidence="1">
    <location>
        <begin position="265"/>
        <end position="326"/>
    </location>
</feature>
<gene>
    <name evidence="2" type="primary">ga08997</name>
    <name evidence="2" type="ORF">PR202_ga08997</name>
</gene>
<dbReference type="PANTHER" id="PTHR26312">
    <property type="entry name" value="TETRATRICOPEPTIDE REPEAT PROTEIN 5"/>
    <property type="match status" value="1"/>
</dbReference>
<evidence type="ECO:0000313" key="2">
    <source>
        <dbReference type="EMBL" id="GJM92520.1"/>
    </source>
</evidence>
<evidence type="ECO:0000256" key="1">
    <source>
        <dbReference type="SAM" id="MobiDB-lite"/>
    </source>
</evidence>
<reference evidence="2" key="2">
    <citation type="submission" date="2021-12" db="EMBL/GenBank/DDBJ databases">
        <title>Resequencing data analysis of finger millet.</title>
        <authorList>
            <person name="Hatakeyama M."/>
            <person name="Aluri S."/>
            <person name="Balachadran M.T."/>
            <person name="Sivarajan S.R."/>
            <person name="Poveda L."/>
            <person name="Shimizu-Inatsugi R."/>
            <person name="Schlapbach R."/>
            <person name="Sreeman S.M."/>
            <person name="Shimizu K.K."/>
        </authorList>
    </citation>
    <scope>NUCLEOTIDE SEQUENCE</scope>
</reference>
<feature type="compositionally biased region" description="Polar residues" evidence="1">
    <location>
        <begin position="296"/>
        <end position="307"/>
    </location>
</feature>
<organism evidence="2 3">
    <name type="scientific">Eleusine coracana subsp. coracana</name>
    <dbReference type="NCBI Taxonomy" id="191504"/>
    <lineage>
        <taxon>Eukaryota</taxon>
        <taxon>Viridiplantae</taxon>
        <taxon>Streptophyta</taxon>
        <taxon>Embryophyta</taxon>
        <taxon>Tracheophyta</taxon>
        <taxon>Spermatophyta</taxon>
        <taxon>Magnoliopsida</taxon>
        <taxon>Liliopsida</taxon>
        <taxon>Poales</taxon>
        <taxon>Poaceae</taxon>
        <taxon>PACMAD clade</taxon>
        <taxon>Chloridoideae</taxon>
        <taxon>Cynodonteae</taxon>
        <taxon>Eleusininae</taxon>
        <taxon>Eleusine</taxon>
    </lineage>
</organism>
<proteinExistence type="predicted"/>
<accession>A0AAV5C1Q8</accession>
<dbReference type="AlphaFoldDB" id="A0AAV5C1Q8"/>
<sequence>MGIQVAAVAPPPCSSSASPASSSAVATSPRPAVLGVRLARSQSSLASGLGRGARHATISRALSASIDSVGDDEEFLKRIQELAAGQHQPGGCGWPASVERSASSVELPLSLRMLKRRKQQLELERAGPGLMDRAGESARAAVGRAFSSMVLMIRELQSFTLQMRETLLYEDLQAVLSRVHAEMHASFVWLFQHIFSGTPALMVSLMLLLANFTVYSMGASAVTLPPPHPHQAAVVEMVHTQQPEQESSQRLFDAAELKTFSIGSRTASVGGNSGGGGKVRPVAGAMGDGHSDESEASSYRQSGTVSPQAPMGGGNSEASVSSSDSSMAVEDELVVWKRISDEATRMQASARAEELMDPDECFPSHKTHTKTKGKSFTPFHSHVSSRHVRLGDDGPATRQHHPTTVQVKLKLVHYALLESRVCLASFPSSWLLVLGQEPEQRRGIRGSQFSPGTAATRGCDRARGSTDSASRVVR</sequence>
<protein>
    <submittedName>
        <fullName evidence="2">Uncharacterized protein</fullName>
    </submittedName>
</protein>
<feature type="compositionally biased region" description="Low complexity" evidence="1">
    <location>
        <begin position="316"/>
        <end position="326"/>
    </location>
</feature>
<feature type="compositionally biased region" description="Polar residues" evidence="1">
    <location>
        <begin position="465"/>
        <end position="474"/>
    </location>
</feature>
<name>A0AAV5C1Q8_ELECO</name>
<feature type="region of interest" description="Disordered" evidence="1">
    <location>
        <begin position="1"/>
        <end position="26"/>
    </location>
</feature>
<dbReference type="EMBL" id="BQKI01000004">
    <property type="protein sequence ID" value="GJM92520.1"/>
    <property type="molecule type" value="Genomic_DNA"/>
</dbReference>
<feature type="region of interest" description="Disordered" evidence="1">
    <location>
        <begin position="359"/>
        <end position="400"/>
    </location>
</feature>
<keyword evidence="3" id="KW-1185">Reference proteome</keyword>
<dbReference type="Proteomes" id="UP001054889">
    <property type="component" value="Unassembled WGS sequence"/>
</dbReference>
<reference evidence="2" key="1">
    <citation type="journal article" date="2018" name="DNA Res.">
        <title>Multiple hybrid de novo genome assembly of finger millet, an orphan allotetraploid crop.</title>
        <authorList>
            <person name="Hatakeyama M."/>
            <person name="Aluri S."/>
            <person name="Balachadran M.T."/>
            <person name="Sivarajan S.R."/>
            <person name="Patrignani A."/>
            <person name="Gruter S."/>
            <person name="Poveda L."/>
            <person name="Shimizu-Inatsugi R."/>
            <person name="Baeten J."/>
            <person name="Francoijs K.J."/>
            <person name="Nataraja K.N."/>
            <person name="Reddy Y.A.N."/>
            <person name="Phadnis S."/>
            <person name="Ravikumar R.L."/>
            <person name="Schlapbach R."/>
            <person name="Sreeman S.M."/>
            <person name="Shimizu K.K."/>
        </authorList>
    </citation>
    <scope>NUCLEOTIDE SEQUENCE</scope>
</reference>